<dbReference type="PROSITE" id="PS51160">
    <property type="entry name" value="ACYLPHOSPHATASE_3"/>
    <property type="match status" value="1"/>
</dbReference>
<dbReference type="EC" id="3.6.1.7" evidence="2 5"/>
<dbReference type="PANTHER" id="PTHR47268">
    <property type="entry name" value="ACYLPHOSPHATASE"/>
    <property type="match status" value="1"/>
</dbReference>
<dbReference type="AlphaFoldDB" id="A0A1I5XTW2"/>
<evidence type="ECO:0000313" key="9">
    <source>
        <dbReference type="Proteomes" id="UP000182624"/>
    </source>
</evidence>
<dbReference type="Gene3D" id="3.30.70.100">
    <property type="match status" value="1"/>
</dbReference>
<feature type="active site" evidence="5">
    <location>
        <position position="37"/>
    </location>
</feature>
<sequence length="90" mass="10331">MEKRYRLSFYGIVQGVGFRYTAMHAANMYRLTGYVKNEYDGSVTCEVQGDDEAIDSFVATISKGRFIDISGINKKVLEIIPDERSFEVRY</sequence>
<dbReference type="OrthoDB" id="9808093at2"/>
<comment type="catalytic activity">
    <reaction evidence="4 5">
        <text>an acyl phosphate + H2O = a carboxylate + phosphate + H(+)</text>
        <dbReference type="Rhea" id="RHEA:14965"/>
        <dbReference type="ChEBI" id="CHEBI:15377"/>
        <dbReference type="ChEBI" id="CHEBI:15378"/>
        <dbReference type="ChEBI" id="CHEBI:29067"/>
        <dbReference type="ChEBI" id="CHEBI:43474"/>
        <dbReference type="ChEBI" id="CHEBI:59918"/>
        <dbReference type="EC" id="3.6.1.7"/>
    </reaction>
</comment>
<dbReference type="InterPro" id="IPR017968">
    <property type="entry name" value="Acylphosphatase_CS"/>
</dbReference>
<proteinExistence type="inferred from homology"/>
<feature type="active site" evidence="5">
    <location>
        <position position="19"/>
    </location>
</feature>
<dbReference type="EMBL" id="FOXO01000037">
    <property type="protein sequence ID" value="SFQ35368.1"/>
    <property type="molecule type" value="Genomic_DNA"/>
</dbReference>
<dbReference type="InterPro" id="IPR036046">
    <property type="entry name" value="Acylphosphatase-like_dom_sf"/>
</dbReference>
<dbReference type="InterPro" id="IPR001792">
    <property type="entry name" value="Acylphosphatase-like_dom"/>
</dbReference>
<evidence type="ECO:0000256" key="5">
    <source>
        <dbReference type="PROSITE-ProRule" id="PRU00520"/>
    </source>
</evidence>
<gene>
    <name evidence="8" type="ORF">SAMN04487928_13723</name>
</gene>
<evidence type="ECO:0000256" key="6">
    <source>
        <dbReference type="RuleBase" id="RU004168"/>
    </source>
</evidence>
<evidence type="ECO:0000259" key="7">
    <source>
        <dbReference type="PROSITE" id="PS51160"/>
    </source>
</evidence>
<evidence type="ECO:0000256" key="2">
    <source>
        <dbReference type="ARBA" id="ARBA00012150"/>
    </source>
</evidence>
<comment type="similarity">
    <text evidence="1 6">Belongs to the acylphosphatase family.</text>
</comment>
<organism evidence="8 9">
    <name type="scientific">Butyrivibrio proteoclasticus</name>
    <dbReference type="NCBI Taxonomy" id="43305"/>
    <lineage>
        <taxon>Bacteria</taxon>
        <taxon>Bacillati</taxon>
        <taxon>Bacillota</taxon>
        <taxon>Clostridia</taxon>
        <taxon>Lachnospirales</taxon>
        <taxon>Lachnospiraceae</taxon>
        <taxon>Butyrivibrio</taxon>
    </lineage>
</organism>
<dbReference type="SUPFAM" id="SSF54975">
    <property type="entry name" value="Acylphosphatase/BLUF domain-like"/>
    <property type="match status" value="1"/>
</dbReference>
<keyword evidence="9" id="KW-1185">Reference proteome</keyword>
<protein>
    <recommendedName>
        <fullName evidence="3 5">acylphosphatase</fullName>
        <ecNumber evidence="2 5">3.6.1.7</ecNumber>
    </recommendedName>
</protein>
<evidence type="ECO:0000256" key="4">
    <source>
        <dbReference type="ARBA" id="ARBA00047645"/>
    </source>
</evidence>
<dbReference type="PANTHER" id="PTHR47268:SF4">
    <property type="entry name" value="ACYLPHOSPHATASE"/>
    <property type="match status" value="1"/>
</dbReference>
<dbReference type="RefSeq" id="WP_083413618.1">
    <property type="nucleotide sequence ID" value="NZ_FOXO01000037.1"/>
</dbReference>
<accession>A0A1I5XTW2</accession>
<name>A0A1I5XTW2_9FIRM</name>
<keyword evidence="5" id="KW-0378">Hydrolase</keyword>
<dbReference type="GO" id="GO:0003998">
    <property type="term" value="F:acylphosphatase activity"/>
    <property type="evidence" value="ECO:0007669"/>
    <property type="project" value="UniProtKB-EC"/>
</dbReference>
<dbReference type="PROSITE" id="PS00151">
    <property type="entry name" value="ACYLPHOSPHATASE_2"/>
    <property type="match status" value="1"/>
</dbReference>
<dbReference type="InterPro" id="IPR020456">
    <property type="entry name" value="Acylphosphatase"/>
</dbReference>
<evidence type="ECO:0000256" key="3">
    <source>
        <dbReference type="ARBA" id="ARBA00015991"/>
    </source>
</evidence>
<evidence type="ECO:0000256" key="1">
    <source>
        <dbReference type="ARBA" id="ARBA00005614"/>
    </source>
</evidence>
<dbReference type="Proteomes" id="UP000182624">
    <property type="component" value="Unassembled WGS sequence"/>
</dbReference>
<reference evidence="9" key="1">
    <citation type="submission" date="2016-10" db="EMBL/GenBank/DDBJ databases">
        <authorList>
            <person name="Varghese N."/>
            <person name="Submissions S."/>
        </authorList>
    </citation>
    <scope>NUCLEOTIDE SEQUENCE [LARGE SCALE GENOMIC DNA]</scope>
    <source>
        <strain evidence="9">P18</strain>
    </source>
</reference>
<evidence type="ECO:0000313" key="8">
    <source>
        <dbReference type="EMBL" id="SFQ35368.1"/>
    </source>
</evidence>
<feature type="domain" description="Acylphosphatase-like" evidence="7">
    <location>
        <begin position="4"/>
        <end position="90"/>
    </location>
</feature>
<dbReference type="Pfam" id="PF00708">
    <property type="entry name" value="Acylphosphatase"/>
    <property type="match status" value="1"/>
</dbReference>